<keyword evidence="2" id="KW-1185">Reference proteome</keyword>
<accession>A0A1J1I2K7</accession>
<proteinExistence type="predicted"/>
<sequence>MRKGCGVEGKLGKLPHFLLTKFIHACRDLVGDGDEECDKNFDANANPKNLLNINLLFVKETTKRKELDGKGELFTINDDTTKRRNNRKMRKLKMGVLMKFNSKERID</sequence>
<dbReference type="AlphaFoldDB" id="A0A1J1I2K7"/>
<evidence type="ECO:0000313" key="1">
    <source>
        <dbReference type="EMBL" id="CRK94002.1"/>
    </source>
</evidence>
<name>A0A1J1I2K7_9DIPT</name>
<evidence type="ECO:0000313" key="2">
    <source>
        <dbReference type="Proteomes" id="UP000183832"/>
    </source>
</evidence>
<gene>
    <name evidence="1" type="ORF">CLUMA_CG007527</name>
</gene>
<organism evidence="1 2">
    <name type="scientific">Clunio marinus</name>
    <dbReference type="NCBI Taxonomy" id="568069"/>
    <lineage>
        <taxon>Eukaryota</taxon>
        <taxon>Metazoa</taxon>
        <taxon>Ecdysozoa</taxon>
        <taxon>Arthropoda</taxon>
        <taxon>Hexapoda</taxon>
        <taxon>Insecta</taxon>
        <taxon>Pterygota</taxon>
        <taxon>Neoptera</taxon>
        <taxon>Endopterygota</taxon>
        <taxon>Diptera</taxon>
        <taxon>Nematocera</taxon>
        <taxon>Chironomoidea</taxon>
        <taxon>Chironomidae</taxon>
        <taxon>Clunio</taxon>
    </lineage>
</organism>
<dbReference type="EMBL" id="CVRI01000038">
    <property type="protein sequence ID" value="CRK94002.1"/>
    <property type="molecule type" value="Genomic_DNA"/>
</dbReference>
<reference evidence="1 2" key="1">
    <citation type="submission" date="2015-04" db="EMBL/GenBank/DDBJ databases">
        <authorList>
            <person name="Syromyatnikov M.Y."/>
            <person name="Popov V.N."/>
        </authorList>
    </citation>
    <scope>NUCLEOTIDE SEQUENCE [LARGE SCALE GENOMIC DNA]</scope>
</reference>
<protein>
    <submittedName>
        <fullName evidence="1">CLUMA_CG007527, isoform A</fullName>
    </submittedName>
</protein>
<dbReference type="Proteomes" id="UP000183832">
    <property type="component" value="Unassembled WGS sequence"/>
</dbReference>